<organism evidence="1 2">
    <name type="scientific">Hirschia litorea</name>
    <dbReference type="NCBI Taxonomy" id="1199156"/>
    <lineage>
        <taxon>Bacteria</taxon>
        <taxon>Pseudomonadati</taxon>
        <taxon>Pseudomonadota</taxon>
        <taxon>Alphaproteobacteria</taxon>
        <taxon>Hyphomonadales</taxon>
        <taxon>Hyphomonadaceae</taxon>
        <taxon>Hirschia</taxon>
    </lineage>
</organism>
<protein>
    <recommendedName>
        <fullName evidence="3">Lipoprotein</fullName>
    </recommendedName>
</protein>
<accession>A0ABW2IN05</accession>
<dbReference type="EMBL" id="JBHTBR010000005">
    <property type="protein sequence ID" value="MFC7292256.1"/>
    <property type="molecule type" value="Genomic_DNA"/>
</dbReference>
<evidence type="ECO:0000313" key="2">
    <source>
        <dbReference type="Proteomes" id="UP001596492"/>
    </source>
</evidence>
<reference evidence="2" key="1">
    <citation type="journal article" date="2019" name="Int. J. Syst. Evol. Microbiol.">
        <title>The Global Catalogue of Microorganisms (GCM) 10K type strain sequencing project: providing services to taxonomists for standard genome sequencing and annotation.</title>
        <authorList>
            <consortium name="The Broad Institute Genomics Platform"/>
            <consortium name="The Broad Institute Genome Sequencing Center for Infectious Disease"/>
            <person name="Wu L."/>
            <person name="Ma J."/>
        </authorList>
    </citation>
    <scope>NUCLEOTIDE SEQUENCE [LARGE SCALE GENOMIC DNA]</scope>
    <source>
        <strain evidence="2">CCUG 51308</strain>
    </source>
</reference>
<dbReference type="Proteomes" id="UP001596492">
    <property type="component" value="Unassembled WGS sequence"/>
</dbReference>
<name>A0ABW2IN05_9PROT</name>
<proteinExistence type="predicted"/>
<sequence>MAAPLAMFCGLFTAFGCGLVLSAPNNAYEAKQNGAQIAHGPVEIVPTSYQDVREGNAQPEQMAQIGMAQGRLGPPPEIVVKLKDAQEADRICDIFWKDKNAGRAAFKSMFADKPDLAKVQLKRVTYSNEFVLDLYSDDEKTSTDMGSEYSKVIKSLKALPSIAYAEPNATAQPGKNG</sequence>
<evidence type="ECO:0000313" key="1">
    <source>
        <dbReference type="EMBL" id="MFC7292256.1"/>
    </source>
</evidence>
<keyword evidence="2" id="KW-1185">Reference proteome</keyword>
<gene>
    <name evidence="1" type="ORF">ACFQS8_11555</name>
</gene>
<evidence type="ECO:0008006" key="3">
    <source>
        <dbReference type="Google" id="ProtNLM"/>
    </source>
</evidence>
<comment type="caution">
    <text evidence="1">The sequence shown here is derived from an EMBL/GenBank/DDBJ whole genome shotgun (WGS) entry which is preliminary data.</text>
</comment>